<dbReference type="Proteomes" id="UP000597138">
    <property type="component" value="Unassembled WGS sequence"/>
</dbReference>
<evidence type="ECO:0000313" key="3">
    <source>
        <dbReference type="Proteomes" id="UP000027439"/>
    </source>
</evidence>
<gene>
    <name evidence="2" type="ORF">BG57_31125</name>
    <name evidence="1" type="ORF">GCM10010985_29600</name>
</gene>
<proteinExistence type="predicted"/>
<dbReference type="eggNOG" id="COG1126">
    <property type="taxonomic scope" value="Bacteria"/>
</dbReference>
<sequence>MLASREVPGKSKDEARVVALSHVSLGPKLDVSPSKRSGGQQRRMAVDCPLTMSTEYILLDE</sequence>
<accession>A0A069PDB1</accession>
<protein>
    <recommendedName>
        <fullName evidence="5">ABC transporter domain-containing protein</fullName>
    </recommendedName>
</protein>
<name>A0A069PDB1_9BURK</name>
<dbReference type="SUPFAM" id="SSF52540">
    <property type="entry name" value="P-loop containing nucleoside triphosphate hydrolases"/>
    <property type="match status" value="1"/>
</dbReference>
<reference evidence="1" key="1">
    <citation type="journal article" date="2014" name="Int. J. Syst. Evol. Microbiol.">
        <title>Complete genome of a new Firmicutes species belonging to the dominant human colonic microbiota ('Ruminococcus bicirculans') reveals two chromosomes and a selective capacity to utilize plant glucans.</title>
        <authorList>
            <consortium name="NISC Comparative Sequencing Program"/>
            <person name="Wegmann U."/>
            <person name="Louis P."/>
            <person name="Goesmann A."/>
            <person name="Henrissat B."/>
            <person name="Duncan S.H."/>
            <person name="Flint H.J."/>
        </authorList>
    </citation>
    <scope>NUCLEOTIDE SEQUENCE</scope>
    <source>
        <strain evidence="1">CGMCC 1.11013</strain>
    </source>
</reference>
<reference evidence="2 3" key="2">
    <citation type="submission" date="2014-03" db="EMBL/GenBank/DDBJ databases">
        <title>Draft Genome Sequences of Four Burkholderia Strains.</title>
        <authorList>
            <person name="Liu X.Y."/>
            <person name="Li C.X."/>
            <person name="Xu J.H."/>
        </authorList>
    </citation>
    <scope>NUCLEOTIDE SEQUENCE [LARGE SCALE GENOMIC DNA]</scope>
    <source>
        <strain evidence="2 3">R27</strain>
    </source>
</reference>
<dbReference type="STRING" id="1071679.BG57_31125"/>
<comment type="caution">
    <text evidence="2">The sequence shown here is derived from an EMBL/GenBank/DDBJ whole genome shotgun (WGS) entry which is preliminary data.</text>
</comment>
<evidence type="ECO:0000313" key="4">
    <source>
        <dbReference type="Proteomes" id="UP000597138"/>
    </source>
</evidence>
<reference evidence="1" key="4">
    <citation type="submission" date="2024-05" db="EMBL/GenBank/DDBJ databases">
        <authorList>
            <person name="Sun Q."/>
            <person name="Zhou Y."/>
        </authorList>
    </citation>
    <scope>NUCLEOTIDE SEQUENCE</scope>
    <source>
        <strain evidence="1">CGMCC 1.11013</strain>
    </source>
</reference>
<dbReference type="InterPro" id="IPR027417">
    <property type="entry name" value="P-loop_NTPase"/>
</dbReference>
<dbReference type="EMBL" id="JFHE01000008">
    <property type="protein sequence ID" value="KDR35311.1"/>
    <property type="molecule type" value="Genomic_DNA"/>
</dbReference>
<dbReference type="EMBL" id="BMEG01000004">
    <property type="protein sequence ID" value="GGD73267.1"/>
    <property type="molecule type" value="Genomic_DNA"/>
</dbReference>
<evidence type="ECO:0000313" key="2">
    <source>
        <dbReference type="EMBL" id="KDR35311.1"/>
    </source>
</evidence>
<dbReference type="AlphaFoldDB" id="A0A069PDB1"/>
<keyword evidence="4" id="KW-1185">Reference proteome</keyword>
<reference evidence="4" key="3">
    <citation type="journal article" date="2019" name="Int. J. Syst. Evol. Microbiol.">
        <title>The Global Catalogue of Microorganisms (GCM) 10K type strain sequencing project: providing services to taxonomists for standard genome sequencing and annotation.</title>
        <authorList>
            <consortium name="The Broad Institute Genomics Platform"/>
            <consortium name="The Broad Institute Genome Sequencing Center for Infectious Disease"/>
            <person name="Wu L."/>
            <person name="Ma J."/>
        </authorList>
    </citation>
    <scope>NUCLEOTIDE SEQUENCE [LARGE SCALE GENOMIC DNA]</scope>
    <source>
        <strain evidence="4">CGMCC 1.11013</strain>
    </source>
</reference>
<evidence type="ECO:0008006" key="5">
    <source>
        <dbReference type="Google" id="ProtNLM"/>
    </source>
</evidence>
<evidence type="ECO:0000313" key="1">
    <source>
        <dbReference type="EMBL" id="GGD73267.1"/>
    </source>
</evidence>
<dbReference type="Proteomes" id="UP000027439">
    <property type="component" value="Unassembled WGS sequence"/>
</dbReference>
<organism evidence="2 3">
    <name type="scientific">Caballeronia grimmiae</name>
    <dbReference type="NCBI Taxonomy" id="1071679"/>
    <lineage>
        <taxon>Bacteria</taxon>
        <taxon>Pseudomonadati</taxon>
        <taxon>Pseudomonadota</taxon>
        <taxon>Betaproteobacteria</taxon>
        <taxon>Burkholderiales</taxon>
        <taxon>Burkholderiaceae</taxon>
        <taxon>Caballeronia</taxon>
    </lineage>
</organism>